<keyword evidence="2" id="KW-0378">Hydrolase</keyword>
<evidence type="ECO:0000256" key="3">
    <source>
        <dbReference type="SAM" id="MobiDB-lite"/>
    </source>
</evidence>
<dbReference type="GO" id="GO:0008234">
    <property type="term" value="F:cysteine-type peptidase activity"/>
    <property type="evidence" value="ECO:0007669"/>
    <property type="project" value="InterPro"/>
</dbReference>
<evidence type="ECO:0000256" key="1">
    <source>
        <dbReference type="ARBA" id="ARBA00022670"/>
    </source>
</evidence>
<dbReference type="EMBL" id="MN740925">
    <property type="protein sequence ID" value="QHU18195.1"/>
    <property type="molecule type" value="Genomic_DNA"/>
</dbReference>
<dbReference type="Pfam" id="PF02902">
    <property type="entry name" value="Peptidase_C48"/>
    <property type="match status" value="1"/>
</dbReference>
<dbReference type="Gene3D" id="3.40.395.10">
    <property type="entry name" value="Adenoviral Proteinase, Chain A"/>
    <property type="match status" value="1"/>
</dbReference>
<dbReference type="InterPro" id="IPR003653">
    <property type="entry name" value="Peptidase_C48_C"/>
</dbReference>
<dbReference type="GO" id="GO:0006508">
    <property type="term" value="P:proteolysis"/>
    <property type="evidence" value="ECO:0007669"/>
    <property type="project" value="UniProtKB-KW"/>
</dbReference>
<dbReference type="AlphaFoldDB" id="A0A6C0KJS3"/>
<evidence type="ECO:0000256" key="2">
    <source>
        <dbReference type="ARBA" id="ARBA00022801"/>
    </source>
</evidence>
<evidence type="ECO:0000313" key="5">
    <source>
        <dbReference type="EMBL" id="QHU18195.1"/>
    </source>
</evidence>
<accession>A0A6C0KJS3</accession>
<feature type="domain" description="Ubiquitin-like protease family profile" evidence="4">
    <location>
        <begin position="82"/>
        <end position="269"/>
    </location>
</feature>
<organism evidence="5">
    <name type="scientific">viral metagenome</name>
    <dbReference type="NCBI Taxonomy" id="1070528"/>
    <lineage>
        <taxon>unclassified sequences</taxon>
        <taxon>metagenomes</taxon>
        <taxon>organismal metagenomes</taxon>
    </lineage>
</organism>
<protein>
    <recommendedName>
        <fullName evidence="4">Ubiquitin-like protease family profile domain-containing protein</fullName>
    </recommendedName>
</protein>
<keyword evidence="1" id="KW-0645">Protease</keyword>
<proteinExistence type="predicted"/>
<reference evidence="5" key="1">
    <citation type="journal article" date="2020" name="Nature">
        <title>Giant virus diversity and host interactions through global metagenomics.</title>
        <authorList>
            <person name="Schulz F."/>
            <person name="Roux S."/>
            <person name="Paez-Espino D."/>
            <person name="Jungbluth S."/>
            <person name="Walsh D.A."/>
            <person name="Denef V.J."/>
            <person name="McMahon K.D."/>
            <person name="Konstantinidis K.T."/>
            <person name="Eloe-Fadrosh E.A."/>
            <person name="Kyrpides N.C."/>
            <person name="Woyke T."/>
        </authorList>
    </citation>
    <scope>NUCLEOTIDE SEQUENCE</scope>
    <source>
        <strain evidence="5">GVMAG-S-3300013006-138</strain>
    </source>
</reference>
<dbReference type="SUPFAM" id="SSF54001">
    <property type="entry name" value="Cysteine proteinases"/>
    <property type="match status" value="1"/>
</dbReference>
<evidence type="ECO:0000259" key="4">
    <source>
        <dbReference type="PROSITE" id="PS50600"/>
    </source>
</evidence>
<dbReference type="PROSITE" id="PS50600">
    <property type="entry name" value="ULP_PROTEASE"/>
    <property type="match status" value="1"/>
</dbReference>
<name>A0A6C0KJS3_9ZZZZ</name>
<dbReference type="InterPro" id="IPR038765">
    <property type="entry name" value="Papain-like_cys_pep_sf"/>
</dbReference>
<sequence length="298" mass="34097">MGRFGETRRKKKQQSFIPPGPNQCHPRIEKGSYCIPSSVIEESARKLGLGSGSNSSRKKGVKEVAARLGVDPANQRTLLMSLPISEEEKKRLAAQYLRPPMPEGWKADPDMWLDSNNIRDVMKQYEEARADFKFLGPYPIDFASPDPYANTPAAMASISKSKDKCLIGEMCALNLKAEAAAGKKHIGIIYNLDPHYKNGSHWIANYINIPKKQCYYFDSYGMKPPKQIYKFMQWLGIQEPGIQLGWNGRRFQFSNSECGMYSMYFIDRMLAGEPFLKFCRRAPPDRFMLDMRDWMFST</sequence>
<feature type="region of interest" description="Disordered" evidence="3">
    <location>
        <begin position="1"/>
        <end position="29"/>
    </location>
</feature>